<keyword evidence="10 12" id="KW-0408">Iron</keyword>
<reference evidence="13 14" key="1">
    <citation type="submission" date="2024-09" db="EMBL/GenBank/DDBJ databases">
        <authorList>
            <person name="Sun Q."/>
            <person name="Mori K."/>
        </authorList>
    </citation>
    <scope>NUCLEOTIDE SEQUENCE [LARGE SCALE GENOMIC DNA]</scope>
    <source>
        <strain evidence="13 14">JCM 15389</strain>
    </source>
</reference>
<keyword evidence="6 12" id="KW-0812">Transmembrane</keyword>
<evidence type="ECO:0000256" key="12">
    <source>
        <dbReference type="PIRNR" id="PIRNR006446"/>
    </source>
</evidence>
<keyword evidence="5 12" id="KW-0349">Heme</keyword>
<keyword evidence="3 12" id="KW-0813">Transport</keyword>
<comment type="subcellular location">
    <subcellularLocation>
        <location evidence="1">Cell membrane</location>
        <topology evidence="1">Multi-pass membrane protein</topology>
    </subcellularLocation>
</comment>
<evidence type="ECO:0000256" key="2">
    <source>
        <dbReference type="ARBA" id="ARBA00009819"/>
    </source>
</evidence>
<protein>
    <submittedName>
        <fullName evidence="13">Cytochrome ubiquinol oxidase subunit I</fullName>
    </submittedName>
</protein>
<evidence type="ECO:0000256" key="10">
    <source>
        <dbReference type="ARBA" id="ARBA00023004"/>
    </source>
</evidence>
<feature type="transmembrane region" description="Helical" evidence="12">
    <location>
        <begin position="364"/>
        <end position="384"/>
    </location>
</feature>
<feature type="transmembrane region" description="Helical" evidence="12">
    <location>
        <begin position="52"/>
        <end position="70"/>
    </location>
</feature>
<evidence type="ECO:0000256" key="8">
    <source>
        <dbReference type="ARBA" id="ARBA00022982"/>
    </source>
</evidence>
<comment type="similarity">
    <text evidence="2 12">Belongs to the cytochrome ubiquinol oxidase subunit 1 family.</text>
</comment>
<dbReference type="PANTHER" id="PTHR30365:SF15">
    <property type="entry name" value="CYTOCHROME BD UBIQUINOL OXIDASE SUBUNIT 1"/>
    <property type="match status" value="1"/>
</dbReference>
<dbReference type="Pfam" id="PF01654">
    <property type="entry name" value="Cyt_bd_oxida_I"/>
    <property type="match status" value="1"/>
</dbReference>
<dbReference type="InterPro" id="IPR002585">
    <property type="entry name" value="Cyt-d_ubiquinol_oxidase_su_1"/>
</dbReference>
<evidence type="ECO:0000256" key="4">
    <source>
        <dbReference type="ARBA" id="ARBA00022475"/>
    </source>
</evidence>
<dbReference type="PANTHER" id="PTHR30365">
    <property type="entry name" value="CYTOCHROME D UBIQUINOL OXIDASE"/>
    <property type="match status" value="1"/>
</dbReference>
<feature type="transmembrane region" description="Helical" evidence="12">
    <location>
        <begin position="184"/>
        <end position="204"/>
    </location>
</feature>
<feature type="transmembrane region" description="Helical" evidence="12">
    <location>
        <begin position="216"/>
        <end position="234"/>
    </location>
</feature>
<gene>
    <name evidence="13" type="ORF">ACFFRE_02605</name>
</gene>
<sequence>MRTLLDRWQFGVTIVYHFLFVPLTIGLGVLVAWMQTLAYRRDDPEWDRLARFFGRLFLINFAMGVVTGIVQEFQFGMNWSNYSVFVGNIFGAPLAMEGLLAFFLESTFLGVWVFGRGRLSKRVHLASIWLVALGSTISALFILAANAWMQHPVGYRIVDHKALLTDIWAVFANSTLWAEFSHTVLAAFVTAAMVVLGVSAWQMLKRRHVPAFGRAARLAAGFGAVCLLATITTGDLQARLMDEQQPMKMAAAEALYHSADGASFSLLTIGNLSGQPIFQIRVPHLLSLIADLSYDGKVQGIDEIQRQEAKRYGPGSYVPVIWVTYWSFRLMVGLGFLMLAVAAWAWWLSRKRSRWRLEDSRRTLWVLVAMMAAPFLANTCGWLFTEMGRQPWIVYGLMKTSEAISPTVSAGAVLGTFAGFTVLYTVLGVVDVVLMRRAARQSLDEGPGEEGGAKGEPGAANEVVGLVY</sequence>
<keyword evidence="4 12" id="KW-1003">Cell membrane</keyword>
<evidence type="ECO:0000256" key="7">
    <source>
        <dbReference type="ARBA" id="ARBA00022723"/>
    </source>
</evidence>
<feature type="transmembrane region" description="Helical" evidence="12">
    <location>
        <begin position="126"/>
        <end position="149"/>
    </location>
</feature>
<evidence type="ECO:0000313" key="14">
    <source>
        <dbReference type="Proteomes" id="UP001589788"/>
    </source>
</evidence>
<keyword evidence="7 12" id="KW-0479">Metal-binding</keyword>
<feature type="transmembrane region" description="Helical" evidence="12">
    <location>
        <begin position="404"/>
        <end position="434"/>
    </location>
</feature>
<feature type="transmembrane region" description="Helical" evidence="12">
    <location>
        <begin position="14"/>
        <end position="32"/>
    </location>
</feature>
<feature type="transmembrane region" description="Helical" evidence="12">
    <location>
        <begin position="90"/>
        <end position="114"/>
    </location>
</feature>
<evidence type="ECO:0000256" key="5">
    <source>
        <dbReference type="ARBA" id="ARBA00022617"/>
    </source>
</evidence>
<keyword evidence="14" id="KW-1185">Reference proteome</keyword>
<dbReference type="EMBL" id="JBHLYQ010000013">
    <property type="protein sequence ID" value="MFC0081049.1"/>
    <property type="molecule type" value="Genomic_DNA"/>
</dbReference>
<evidence type="ECO:0000256" key="1">
    <source>
        <dbReference type="ARBA" id="ARBA00004651"/>
    </source>
</evidence>
<evidence type="ECO:0000313" key="13">
    <source>
        <dbReference type="EMBL" id="MFC0081049.1"/>
    </source>
</evidence>
<evidence type="ECO:0000256" key="6">
    <source>
        <dbReference type="ARBA" id="ARBA00022692"/>
    </source>
</evidence>
<dbReference type="RefSeq" id="WP_377787906.1">
    <property type="nucleotide sequence ID" value="NZ_JBHLYQ010000013.1"/>
</dbReference>
<proteinExistence type="inferred from homology"/>
<evidence type="ECO:0000256" key="11">
    <source>
        <dbReference type="ARBA" id="ARBA00023136"/>
    </source>
</evidence>
<comment type="caution">
    <text evidence="13">The sequence shown here is derived from an EMBL/GenBank/DDBJ whole genome shotgun (WGS) entry which is preliminary data.</text>
</comment>
<dbReference type="Proteomes" id="UP001589788">
    <property type="component" value="Unassembled WGS sequence"/>
</dbReference>
<feature type="transmembrane region" description="Helical" evidence="12">
    <location>
        <begin position="326"/>
        <end position="348"/>
    </location>
</feature>
<evidence type="ECO:0000256" key="3">
    <source>
        <dbReference type="ARBA" id="ARBA00022448"/>
    </source>
</evidence>
<dbReference type="PIRSF" id="PIRSF006446">
    <property type="entry name" value="Cyt_quinol_oxidase_1"/>
    <property type="match status" value="1"/>
</dbReference>
<keyword evidence="11 12" id="KW-0472">Membrane</keyword>
<keyword evidence="9 12" id="KW-1133">Transmembrane helix</keyword>
<keyword evidence="8 12" id="KW-0249">Electron transport</keyword>
<evidence type="ECO:0000256" key="9">
    <source>
        <dbReference type="ARBA" id="ARBA00022989"/>
    </source>
</evidence>
<organism evidence="13 14">
    <name type="scientific">Aciditerrimonas ferrireducens</name>
    <dbReference type="NCBI Taxonomy" id="667306"/>
    <lineage>
        <taxon>Bacteria</taxon>
        <taxon>Bacillati</taxon>
        <taxon>Actinomycetota</taxon>
        <taxon>Acidimicrobiia</taxon>
        <taxon>Acidimicrobiales</taxon>
        <taxon>Acidimicrobiaceae</taxon>
        <taxon>Aciditerrimonas</taxon>
    </lineage>
</organism>
<name>A0ABV6C048_9ACTN</name>
<accession>A0ABV6C048</accession>